<feature type="non-terminal residue" evidence="2">
    <location>
        <position position="1"/>
    </location>
</feature>
<accession>A0A562NVI0</accession>
<dbReference type="Proteomes" id="UP000317122">
    <property type="component" value="Unassembled WGS sequence"/>
</dbReference>
<keyword evidence="2" id="KW-0255">Endonuclease</keyword>
<gene>
    <name evidence="2" type="ORF">IQ26_03139</name>
</gene>
<sequence>TAPMSAACCTALGSATKKTLQASEQQRADIREARDLWIRRRKHFFNKALPRLVFIDETSTNTKLTKRTGWSPKGERYRTHAPFGQWKTQTFIAGLRCHGMIAPWIVDAPMNGLLRFAMRLLPRLVKRARHNIARFGADPGLLAAMLAAELKHGVEHSCRDALALKGRRHPDFIDVEFAHLVRMAVDDGRALPDDRAVEKRHDHEMTWRGKIGGKAIGPHRFVEHVLGDPRHKGVVARK</sequence>
<evidence type="ECO:0000313" key="2">
    <source>
        <dbReference type="EMBL" id="TWI36185.1"/>
    </source>
</evidence>
<feature type="domain" description="Tc1-like transposase DDE" evidence="1">
    <location>
        <begin position="51"/>
        <end position="112"/>
    </location>
</feature>
<keyword evidence="2" id="KW-0378">Hydrolase</keyword>
<evidence type="ECO:0000259" key="1">
    <source>
        <dbReference type="Pfam" id="PF13358"/>
    </source>
</evidence>
<organism evidence="2 3">
    <name type="scientific">Mesorhizobium tianshanense</name>
    <dbReference type="NCBI Taxonomy" id="39844"/>
    <lineage>
        <taxon>Bacteria</taxon>
        <taxon>Pseudomonadati</taxon>
        <taxon>Pseudomonadota</taxon>
        <taxon>Alphaproteobacteria</taxon>
        <taxon>Hyphomicrobiales</taxon>
        <taxon>Phyllobacteriaceae</taxon>
        <taxon>Mesorhizobium</taxon>
    </lineage>
</organism>
<protein>
    <submittedName>
        <fullName evidence="2">DDE superfamily endonuclease</fullName>
    </submittedName>
</protein>
<keyword evidence="3" id="KW-1185">Reference proteome</keyword>
<keyword evidence="2" id="KW-0540">Nuclease</keyword>
<reference evidence="2 3" key="1">
    <citation type="journal article" date="2015" name="Stand. Genomic Sci.">
        <title>Genomic Encyclopedia of Bacterial and Archaeal Type Strains, Phase III: the genomes of soil and plant-associated and newly described type strains.</title>
        <authorList>
            <person name="Whitman W.B."/>
            <person name="Woyke T."/>
            <person name="Klenk H.P."/>
            <person name="Zhou Y."/>
            <person name="Lilburn T.G."/>
            <person name="Beck B.J."/>
            <person name="De Vos P."/>
            <person name="Vandamme P."/>
            <person name="Eisen J.A."/>
            <person name="Garrity G."/>
            <person name="Hugenholtz P."/>
            <person name="Kyrpides N.C."/>
        </authorList>
    </citation>
    <scope>NUCLEOTIDE SEQUENCE [LARGE SCALE GENOMIC DNA]</scope>
    <source>
        <strain evidence="2 3">CGMCC 1.2546</strain>
    </source>
</reference>
<evidence type="ECO:0000313" key="3">
    <source>
        <dbReference type="Proteomes" id="UP000317122"/>
    </source>
</evidence>
<comment type="caution">
    <text evidence="2">The sequence shown here is derived from an EMBL/GenBank/DDBJ whole genome shotgun (WGS) entry which is preliminary data.</text>
</comment>
<dbReference type="GO" id="GO:0004519">
    <property type="term" value="F:endonuclease activity"/>
    <property type="evidence" value="ECO:0007669"/>
    <property type="project" value="UniProtKB-KW"/>
</dbReference>
<name>A0A562NVI0_9HYPH</name>
<dbReference type="AlphaFoldDB" id="A0A562NVI0"/>
<dbReference type="InterPro" id="IPR038717">
    <property type="entry name" value="Tc1-like_DDE_dom"/>
</dbReference>
<proteinExistence type="predicted"/>
<dbReference type="Pfam" id="PF13358">
    <property type="entry name" value="DDE_3"/>
    <property type="match status" value="1"/>
</dbReference>
<dbReference type="EMBL" id="VLKT01000017">
    <property type="protein sequence ID" value="TWI36185.1"/>
    <property type="molecule type" value="Genomic_DNA"/>
</dbReference>